<sequence>MDSDSTDRSAGPWLLLPVLALPLLAWATALPGCAEPCLDDGLGQMFCPESETEVATGDTTAGDTTEAGTTEADTAEAGDTEACAVLDVILIPQTPTLVLLVDQSLSMAQDFQGDTRWDVVRNVLTDPNNGIVPQFEGNIRFGLALYTSDTGDMNAPCPILTEVNPALNNFAEIDATLGMNAPLGDTPTGESLDAVWQTLDALDVPGKKFIVLATDGEPDTCAEPNPNNGQPQSVAAAQAAFGAGIQTYIISVGDQVSDAHLQDMANAGQGVGPGDPDAEFYKSLDPDALATAFDQILASVRSCRLDLDNPLTAEDTANCTLLVNGDPVGLDDPNGWALTDPTEVELLGSACDTLQAGTSSVQMECTCA</sequence>
<comment type="caution">
    <text evidence="3">The sequence shown here is derived from an EMBL/GenBank/DDBJ whole genome shotgun (WGS) entry which is preliminary data.</text>
</comment>
<protein>
    <recommendedName>
        <fullName evidence="2">VWFA domain-containing protein</fullName>
    </recommendedName>
</protein>
<feature type="domain" description="VWFA" evidence="2">
    <location>
        <begin position="96"/>
        <end position="296"/>
    </location>
</feature>
<evidence type="ECO:0000313" key="3">
    <source>
        <dbReference type="EMBL" id="KIG16060.1"/>
    </source>
</evidence>
<dbReference type="RefSeq" id="WP_052550325.1">
    <property type="nucleotide sequence ID" value="NZ_JMCC02000043.1"/>
</dbReference>
<evidence type="ECO:0000256" key="1">
    <source>
        <dbReference type="SAM" id="MobiDB-lite"/>
    </source>
</evidence>
<evidence type="ECO:0000313" key="4">
    <source>
        <dbReference type="Proteomes" id="UP000031599"/>
    </source>
</evidence>
<dbReference type="EMBL" id="JMCC02000043">
    <property type="protein sequence ID" value="KIG16060.1"/>
    <property type="molecule type" value="Genomic_DNA"/>
</dbReference>
<dbReference type="Gene3D" id="3.40.50.410">
    <property type="entry name" value="von Willebrand factor, type A domain"/>
    <property type="match status" value="1"/>
</dbReference>
<dbReference type="PROSITE" id="PS50234">
    <property type="entry name" value="VWFA"/>
    <property type="match status" value="1"/>
</dbReference>
<dbReference type="SMART" id="SM00327">
    <property type="entry name" value="VWA"/>
    <property type="match status" value="1"/>
</dbReference>
<feature type="compositionally biased region" description="Low complexity" evidence="1">
    <location>
        <begin position="53"/>
        <end position="72"/>
    </location>
</feature>
<dbReference type="CDD" id="cd00198">
    <property type="entry name" value="vWFA"/>
    <property type="match status" value="1"/>
</dbReference>
<gene>
    <name evidence="3" type="ORF">DB30_04932</name>
</gene>
<proteinExistence type="predicted"/>
<dbReference type="Pfam" id="PF00092">
    <property type="entry name" value="VWA"/>
    <property type="match status" value="1"/>
</dbReference>
<name>A0A0C2D2R6_9BACT</name>
<dbReference type="InterPro" id="IPR002035">
    <property type="entry name" value="VWF_A"/>
</dbReference>
<organism evidence="3 4">
    <name type="scientific">Enhygromyxa salina</name>
    <dbReference type="NCBI Taxonomy" id="215803"/>
    <lineage>
        <taxon>Bacteria</taxon>
        <taxon>Pseudomonadati</taxon>
        <taxon>Myxococcota</taxon>
        <taxon>Polyangia</taxon>
        <taxon>Nannocystales</taxon>
        <taxon>Nannocystaceae</taxon>
        <taxon>Enhygromyxa</taxon>
    </lineage>
</organism>
<evidence type="ECO:0000259" key="2">
    <source>
        <dbReference type="PROSITE" id="PS50234"/>
    </source>
</evidence>
<dbReference type="Proteomes" id="UP000031599">
    <property type="component" value="Unassembled WGS sequence"/>
</dbReference>
<accession>A0A0C2D2R6</accession>
<reference evidence="3 4" key="1">
    <citation type="submission" date="2014-12" db="EMBL/GenBank/DDBJ databases">
        <title>Genome assembly of Enhygromyxa salina DSM 15201.</title>
        <authorList>
            <person name="Sharma G."/>
            <person name="Subramanian S."/>
        </authorList>
    </citation>
    <scope>NUCLEOTIDE SEQUENCE [LARGE SCALE GENOMIC DNA]</scope>
    <source>
        <strain evidence="3 4">DSM 15201</strain>
    </source>
</reference>
<dbReference type="SUPFAM" id="SSF53300">
    <property type="entry name" value="vWA-like"/>
    <property type="match status" value="1"/>
</dbReference>
<dbReference type="InterPro" id="IPR036465">
    <property type="entry name" value="vWFA_dom_sf"/>
</dbReference>
<dbReference type="AlphaFoldDB" id="A0A0C2D2R6"/>
<feature type="region of interest" description="Disordered" evidence="1">
    <location>
        <begin position="51"/>
        <end position="76"/>
    </location>
</feature>